<comment type="caution">
    <text evidence="3">The sequence shown here is derived from an EMBL/GenBank/DDBJ whole genome shotgun (WGS) entry which is preliminary data.</text>
</comment>
<dbReference type="AlphaFoldDB" id="A0A4Q7Y2V2"/>
<proteinExistence type="predicted"/>
<feature type="compositionally biased region" description="Basic and acidic residues" evidence="1">
    <location>
        <begin position="1"/>
        <end position="17"/>
    </location>
</feature>
<organism evidence="3 4">
    <name type="scientific">Blastococcus saxobsidens</name>
    <dbReference type="NCBI Taxonomy" id="138336"/>
    <lineage>
        <taxon>Bacteria</taxon>
        <taxon>Bacillati</taxon>
        <taxon>Actinomycetota</taxon>
        <taxon>Actinomycetes</taxon>
        <taxon>Geodermatophilales</taxon>
        <taxon>Geodermatophilaceae</taxon>
        <taxon>Blastococcus</taxon>
    </lineage>
</organism>
<feature type="transmembrane region" description="Helical" evidence="2">
    <location>
        <begin position="105"/>
        <end position="123"/>
    </location>
</feature>
<evidence type="ECO:0000313" key="3">
    <source>
        <dbReference type="EMBL" id="RZU30401.1"/>
    </source>
</evidence>
<feature type="transmembrane region" description="Helical" evidence="2">
    <location>
        <begin position="68"/>
        <end position="93"/>
    </location>
</feature>
<keyword evidence="2" id="KW-1133">Transmembrane helix</keyword>
<feature type="region of interest" description="Disordered" evidence="1">
    <location>
        <begin position="1"/>
        <end position="26"/>
    </location>
</feature>
<keyword evidence="2" id="KW-0812">Transmembrane</keyword>
<reference evidence="3 4" key="1">
    <citation type="submission" date="2019-02" db="EMBL/GenBank/DDBJ databases">
        <title>Sequencing the genomes of 1000 actinobacteria strains.</title>
        <authorList>
            <person name="Klenk H.-P."/>
        </authorList>
    </citation>
    <scope>NUCLEOTIDE SEQUENCE [LARGE SCALE GENOMIC DNA]</scope>
    <source>
        <strain evidence="3 4">DSM 44509</strain>
    </source>
</reference>
<protein>
    <submittedName>
        <fullName evidence="3">Uncharacterized protein</fullName>
    </submittedName>
</protein>
<gene>
    <name evidence="3" type="ORF">BKA19_0017</name>
</gene>
<evidence type="ECO:0000313" key="4">
    <source>
        <dbReference type="Proteomes" id="UP000292507"/>
    </source>
</evidence>
<feature type="transmembrane region" description="Helical" evidence="2">
    <location>
        <begin position="35"/>
        <end position="56"/>
    </location>
</feature>
<dbReference type="EMBL" id="SHKV01000001">
    <property type="protein sequence ID" value="RZU30401.1"/>
    <property type="molecule type" value="Genomic_DNA"/>
</dbReference>
<dbReference type="RefSeq" id="WP_104528181.1">
    <property type="nucleotide sequence ID" value="NZ_POQT01000011.1"/>
</dbReference>
<accession>A0A4Q7Y2V2</accession>
<keyword evidence="4" id="KW-1185">Reference proteome</keyword>
<dbReference type="Proteomes" id="UP000292507">
    <property type="component" value="Unassembled WGS sequence"/>
</dbReference>
<keyword evidence="2" id="KW-0472">Membrane</keyword>
<feature type="region of interest" description="Disordered" evidence="1">
    <location>
        <begin position="164"/>
        <end position="186"/>
    </location>
</feature>
<name>A0A4Q7Y2V2_9ACTN</name>
<evidence type="ECO:0000256" key="2">
    <source>
        <dbReference type="SAM" id="Phobius"/>
    </source>
</evidence>
<feature type="transmembrane region" description="Helical" evidence="2">
    <location>
        <begin position="143"/>
        <end position="160"/>
    </location>
</feature>
<sequence length="186" mass="19555">MSTGVSRDDRAAGRVDQDPYASDPARPLASAARPWWRWLFLVPGLAAVAWGVAGLLGAGDRVPLPAWAVWFLGSALLHDVVIAPLVVLVGALLARLLPRPARAPIAVGLVVCGVLTLVALPFALDPGGVPEPGFLPQDYSRNLLLLVAGTLAVAGTWAAVRTRRRSRGRAGQPSGEETTPVPRSLR</sequence>
<evidence type="ECO:0000256" key="1">
    <source>
        <dbReference type="SAM" id="MobiDB-lite"/>
    </source>
</evidence>
<dbReference type="OrthoDB" id="5190278at2"/>